<dbReference type="RefSeq" id="WP_073615649.1">
    <property type="nucleotide sequence ID" value="NZ_FRFE01000029.1"/>
</dbReference>
<dbReference type="STRING" id="1121416.SAMN02745220_04231"/>
<evidence type="ECO:0000256" key="1">
    <source>
        <dbReference type="ARBA" id="ARBA00022741"/>
    </source>
</evidence>
<dbReference type="InterPro" id="IPR003593">
    <property type="entry name" value="AAA+_ATPase"/>
</dbReference>
<dbReference type="GO" id="GO:0043565">
    <property type="term" value="F:sequence-specific DNA binding"/>
    <property type="evidence" value="ECO:0007669"/>
    <property type="project" value="InterPro"/>
</dbReference>
<dbReference type="Pfam" id="PF00989">
    <property type="entry name" value="PAS"/>
    <property type="match status" value="1"/>
</dbReference>
<dbReference type="OrthoDB" id="9763792at2"/>
<dbReference type="Pfam" id="PF02954">
    <property type="entry name" value="HTH_8"/>
    <property type="match status" value="1"/>
</dbReference>
<dbReference type="SMART" id="SM00091">
    <property type="entry name" value="PAS"/>
    <property type="match status" value="1"/>
</dbReference>
<keyword evidence="5" id="KW-0804">Transcription</keyword>
<dbReference type="PRINTS" id="PR01590">
    <property type="entry name" value="HTHFIS"/>
</dbReference>
<dbReference type="PANTHER" id="PTHR32071">
    <property type="entry name" value="TRANSCRIPTIONAL REGULATORY PROTEIN"/>
    <property type="match status" value="1"/>
</dbReference>
<dbReference type="AlphaFoldDB" id="A0A1M7YGR3"/>
<feature type="domain" description="Sigma-54 factor interaction" evidence="6">
    <location>
        <begin position="340"/>
        <end position="570"/>
    </location>
</feature>
<keyword evidence="2" id="KW-0067">ATP-binding</keyword>
<dbReference type="Proteomes" id="UP000184603">
    <property type="component" value="Unassembled WGS sequence"/>
</dbReference>
<dbReference type="Pfam" id="PF00158">
    <property type="entry name" value="Sigma54_activat"/>
    <property type="match status" value="1"/>
</dbReference>
<dbReference type="Pfam" id="PF01590">
    <property type="entry name" value="GAF"/>
    <property type="match status" value="1"/>
</dbReference>
<dbReference type="InterPro" id="IPR029016">
    <property type="entry name" value="GAF-like_dom_sf"/>
</dbReference>
<gene>
    <name evidence="7" type="ORF">SAMN02745220_04231</name>
</gene>
<dbReference type="GO" id="GO:0006355">
    <property type="term" value="P:regulation of DNA-templated transcription"/>
    <property type="evidence" value="ECO:0007669"/>
    <property type="project" value="InterPro"/>
</dbReference>
<evidence type="ECO:0000256" key="5">
    <source>
        <dbReference type="ARBA" id="ARBA00023163"/>
    </source>
</evidence>
<keyword evidence="1" id="KW-0547">Nucleotide-binding</keyword>
<dbReference type="InterPro" id="IPR025943">
    <property type="entry name" value="Sigma_54_int_dom_ATP-bd_2"/>
</dbReference>
<evidence type="ECO:0000313" key="7">
    <source>
        <dbReference type="EMBL" id="SHO51810.1"/>
    </source>
</evidence>
<sequence>MVDNTAKRKIAEQWSRFCTDGSADPALVRDFILASWRRSRNFRVDPEKVQPHRVEAQQLETILADHSHLVRISFPVIENLYGLIKGSRSIIILSDENGIILSRTGDPDYLSNSKAYEPGIEYSERTVGTNGIGTSLYLDSPVQIWAEEHFARRNHELSCSAAPIHDPGGKVIGCLNLSCLWNSVHTHTLGMVMAAAASIEQQLRIEAELANKVALLQEKQVIFELIQDGLLTVDRRLLITDINDKARRMLGIGAELGCGRPVYDFVLAGLDFEALVASAKSIHDQDVTLRLEGGVVNCTLSATPVSTSGGLVITLREAKSVRRMVNRYAGAKAVFTFDDIIGASPQIREAIRLAKIAGQSNTNTLILGESGTGKEMFAQAIHNGSDRRKGPFVAINCGALPRELIQSELFGYAEGAFTGARRQGNPGKFELADGGTIFLDEIGEMPLADQVNLLRVVENKEVVRVGDSYSRPVDVRVIAATNSRLTQAIAEKTFREDLYYRLNVMTINLPPLRLRAGDIEVLLNYFLDKVCHAIGSKRPQLDNEAYLAITRYSWPGNIRELENVIERAVHIQQGGIVRRADLGRDIGVAGGREESLATSQVPQYPDRPRTSAAVTASRSLRDSEYSMIMDVLRTTDGNIRRSAELLGVARSTLYEKLRKFEIELTDLRRGDRNWR</sequence>
<reference evidence="7 8" key="1">
    <citation type="submission" date="2016-12" db="EMBL/GenBank/DDBJ databases">
        <authorList>
            <person name="Song W.-J."/>
            <person name="Kurnit D.M."/>
        </authorList>
    </citation>
    <scope>NUCLEOTIDE SEQUENCE [LARGE SCALE GENOMIC DNA]</scope>
    <source>
        <strain evidence="7 8">DSM 18488</strain>
    </source>
</reference>
<organism evidence="7 8">
    <name type="scientific">Desulfopila aestuarii DSM 18488</name>
    <dbReference type="NCBI Taxonomy" id="1121416"/>
    <lineage>
        <taxon>Bacteria</taxon>
        <taxon>Pseudomonadati</taxon>
        <taxon>Thermodesulfobacteriota</taxon>
        <taxon>Desulfobulbia</taxon>
        <taxon>Desulfobulbales</taxon>
        <taxon>Desulfocapsaceae</taxon>
        <taxon>Desulfopila</taxon>
    </lineage>
</organism>
<dbReference type="PROSITE" id="PS00676">
    <property type="entry name" value="SIGMA54_INTERACT_2"/>
    <property type="match status" value="1"/>
</dbReference>
<dbReference type="Pfam" id="PF25601">
    <property type="entry name" value="AAA_lid_14"/>
    <property type="match status" value="1"/>
</dbReference>
<evidence type="ECO:0000259" key="6">
    <source>
        <dbReference type="PROSITE" id="PS50045"/>
    </source>
</evidence>
<name>A0A1M7YGR3_9BACT</name>
<dbReference type="InterPro" id="IPR027417">
    <property type="entry name" value="P-loop_NTPase"/>
</dbReference>
<evidence type="ECO:0000256" key="3">
    <source>
        <dbReference type="ARBA" id="ARBA00023015"/>
    </source>
</evidence>
<dbReference type="Gene3D" id="3.40.50.300">
    <property type="entry name" value="P-loop containing nucleotide triphosphate hydrolases"/>
    <property type="match status" value="1"/>
</dbReference>
<dbReference type="InterPro" id="IPR000014">
    <property type="entry name" value="PAS"/>
</dbReference>
<keyword evidence="8" id="KW-1185">Reference proteome</keyword>
<evidence type="ECO:0000256" key="4">
    <source>
        <dbReference type="ARBA" id="ARBA00023125"/>
    </source>
</evidence>
<dbReference type="InterPro" id="IPR003018">
    <property type="entry name" value="GAF"/>
</dbReference>
<dbReference type="InterPro" id="IPR002078">
    <property type="entry name" value="Sigma_54_int"/>
</dbReference>
<dbReference type="Gene3D" id="1.10.8.60">
    <property type="match status" value="1"/>
</dbReference>
<dbReference type="InterPro" id="IPR013767">
    <property type="entry name" value="PAS_fold"/>
</dbReference>
<dbReference type="CDD" id="cd00130">
    <property type="entry name" value="PAS"/>
    <property type="match status" value="1"/>
</dbReference>
<dbReference type="PROSITE" id="PS00688">
    <property type="entry name" value="SIGMA54_INTERACT_3"/>
    <property type="match status" value="1"/>
</dbReference>
<dbReference type="SUPFAM" id="SSF46689">
    <property type="entry name" value="Homeodomain-like"/>
    <property type="match status" value="1"/>
</dbReference>
<dbReference type="InterPro" id="IPR025944">
    <property type="entry name" value="Sigma_54_int_dom_CS"/>
</dbReference>
<dbReference type="InterPro" id="IPR002197">
    <property type="entry name" value="HTH_Fis"/>
</dbReference>
<evidence type="ECO:0000313" key="8">
    <source>
        <dbReference type="Proteomes" id="UP000184603"/>
    </source>
</evidence>
<dbReference type="Gene3D" id="3.30.450.40">
    <property type="match status" value="1"/>
</dbReference>
<dbReference type="PANTHER" id="PTHR32071:SF57">
    <property type="entry name" value="C4-DICARBOXYLATE TRANSPORT TRANSCRIPTIONAL REGULATORY PROTEIN DCTD"/>
    <property type="match status" value="1"/>
</dbReference>
<dbReference type="SUPFAM" id="SSF52540">
    <property type="entry name" value="P-loop containing nucleoside triphosphate hydrolases"/>
    <property type="match status" value="1"/>
</dbReference>
<dbReference type="CDD" id="cd00009">
    <property type="entry name" value="AAA"/>
    <property type="match status" value="1"/>
</dbReference>
<dbReference type="InterPro" id="IPR009057">
    <property type="entry name" value="Homeodomain-like_sf"/>
</dbReference>
<dbReference type="SUPFAM" id="SSF55781">
    <property type="entry name" value="GAF domain-like"/>
    <property type="match status" value="1"/>
</dbReference>
<dbReference type="Gene3D" id="1.10.10.60">
    <property type="entry name" value="Homeodomain-like"/>
    <property type="match status" value="1"/>
</dbReference>
<keyword evidence="4 7" id="KW-0238">DNA-binding</keyword>
<dbReference type="PROSITE" id="PS50045">
    <property type="entry name" value="SIGMA54_INTERACT_4"/>
    <property type="match status" value="1"/>
</dbReference>
<dbReference type="EMBL" id="FRFE01000029">
    <property type="protein sequence ID" value="SHO51810.1"/>
    <property type="molecule type" value="Genomic_DNA"/>
</dbReference>
<dbReference type="SUPFAM" id="SSF55785">
    <property type="entry name" value="PYP-like sensor domain (PAS domain)"/>
    <property type="match status" value="1"/>
</dbReference>
<dbReference type="InterPro" id="IPR058031">
    <property type="entry name" value="AAA_lid_NorR"/>
</dbReference>
<dbReference type="Gene3D" id="3.30.450.20">
    <property type="entry name" value="PAS domain"/>
    <property type="match status" value="1"/>
</dbReference>
<dbReference type="InterPro" id="IPR035965">
    <property type="entry name" value="PAS-like_dom_sf"/>
</dbReference>
<accession>A0A1M7YGR3</accession>
<keyword evidence="3" id="KW-0805">Transcription regulation</keyword>
<dbReference type="FunFam" id="3.40.50.300:FF:000006">
    <property type="entry name" value="DNA-binding transcriptional regulator NtrC"/>
    <property type="match status" value="1"/>
</dbReference>
<evidence type="ECO:0000256" key="2">
    <source>
        <dbReference type="ARBA" id="ARBA00022840"/>
    </source>
</evidence>
<proteinExistence type="predicted"/>
<dbReference type="SMART" id="SM00382">
    <property type="entry name" value="AAA"/>
    <property type="match status" value="1"/>
</dbReference>
<protein>
    <submittedName>
        <fullName evidence="7">Transcriptional regulator containing PAS, AAA-type ATPase, and DNA-binding Fis domains</fullName>
    </submittedName>
</protein>
<dbReference type="GO" id="GO:0005524">
    <property type="term" value="F:ATP binding"/>
    <property type="evidence" value="ECO:0007669"/>
    <property type="project" value="UniProtKB-KW"/>
</dbReference>